<dbReference type="Proteomes" id="UP000281406">
    <property type="component" value="Unassembled WGS sequence"/>
</dbReference>
<proteinExistence type="predicted"/>
<evidence type="ECO:0000256" key="1">
    <source>
        <dbReference type="SAM" id="MobiDB-lite"/>
    </source>
</evidence>
<feature type="region of interest" description="Disordered" evidence="1">
    <location>
        <begin position="1"/>
        <end position="124"/>
    </location>
</feature>
<dbReference type="EMBL" id="RJVU01078462">
    <property type="protein sequence ID" value="ROI15833.1"/>
    <property type="molecule type" value="Genomic_DNA"/>
</dbReference>
<evidence type="ECO:0000313" key="3">
    <source>
        <dbReference type="Proteomes" id="UP000281406"/>
    </source>
</evidence>
<evidence type="ECO:0000313" key="2">
    <source>
        <dbReference type="EMBL" id="ROI15833.1"/>
    </source>
</evidence>
<protein>
    <submittedName>
        <fullName evidence="2">Uncharacterized protein</fullName>
    </submittedName>
</protein>
<keyword evidence="3" id="KW-1185">Reference proteome</keyword>
<comment type="caution">
    <text evidence="2">The sequence shown here is derived from an EMBL/GenBank/DDBJ whole genome shotgun (WGS) entry which is preliminary data.</text>
</comment>
<gene>
    <name evidence="2" type="ORF">DPX16_21340</name>
</gene>
<accession>A0A3N0XER5</accession>
<sequence>MRAGAEPLGRRLTAESLEGEARKEPGARLTEVEPGEVETQAEPCRQRPRVAQIDWNAKAEPQAGRTKVENGDLADLGRPGGSENNSGAGRVEGRGAARGPEICGATTVMNDQGRARGMMEPGRA</sequence>
<name>A0A3N0XER5_ANAGA</name>
<reference evidence="2 3" key="1">
    <citation type="submission" date="2018-10" db="EMBL/GenBank/DDBJ databases">
        <title>Genome assembly for a Yunnan-Guizhou Plateau 3E fish, Anabarilius grahami (Regan), and its evolutionary and genetic applications.</title>
        <authorList>
            <person name="Jiang W."/>
        </authorList>
    </citation>
    <scope>NUCLEOTIDE SEQUENCE [LARGE SCALE GENOMIC DNA]</scope>
    <source>
        <strain evidence="2">AG-KIZ</strain>
        <tissue evidence="2">Muscle</tissue>
    </source>
</reference>
<dbReference type="AlphaFoldDB" id="A0A3N0XER5"/>
<feature type="compositionally biased region" description="Basic and acidic residues" evidence="1">
    <location>
        <begin position="8"/>
        <end position="26"/>
    </location>
</feature>
<organism evidence="2 3">
    <name type="scientific">Anabarilius grahami</name>
    <name type="common">Kanglang fish</name>
    <name type="synonym">Barilius grahami</name>
    <dbReference type="NCBI Taxonomy" id="495550"/>
    <lineage>
        <taxon>Eukaryota</taxon>
        <taxon>Metazoa</taxon>
        <taxon>Chordata</taxon>
        <taxon>Craniata</taxon>
        <taxon>Vertebrata</taxon>
        <taxon>Euteleostomi</taxon>
        <taxon>Actinopterygii</taxon>
        <taxon>Neopterygii</taxon>
        <taxon>Teleostei</taxon>
        <taxon>Ostariophysi</taxon>
        <taxon>Cypriniformes</taxon>
        <taxon>Xenocyprididae</taxon>
        <taxon>Xenocypridinae</taxon>
        <taxon>Xenocypridinae incertae sedis</taxon>
        <taxon>Anabarilius</taxon>
    </lineage>
</organism>